<dbReference type="EMBL" id="CAADRA010007318">
    <property type="protein sequence ID" value="VFU00303.1"/>
    <property type="molecule type" value="Genomic_DNA"/>
</dbReference>
<feature type="compositionally biased region" description="Basic residues" evidence="1">
    <location>
        <begin position="173"/>
        <end position="186"/>
    </location>
</feature>
<feature type="region of interest" description="Disordered" evidence="1">
    <location>
        <begin position="60"/>
        <end position="81"/>
    </location>
</feature>
<feature type="compositionally biased region" description="Low complexity" evidence="1">
    <location>
        <begin position="208"/>
        <end position="220"/>
    </location>
</feature>
<dbReference type="OrthoDB" id="26525at2759"/>
<organism evidence="3 4">
    <name type="scientific">Aphanomyces stellatus</name>
    <dbReference type="NCBI Taxonomy" id="120398"/>
    <lineage>
        <taxon>Eukaryota</taxon>
        <taxon>Sar</taxon>
        <taxon>Stramenopiles</taxon>
        <taxon>Oomycota</taxon>
        <taxon>Saprolegniomycetes</taxon>
        <taxon>Saprolegniales</taxon>
        <taxon>Verrucalvaceae</taxon>
        <taxon>Aphanomyces</taxon>
    </lineage>
</organism>
<dbReference type="Proteomes" id="UP000332933">
    <property type="component" value="Unassembled WGS sequence"/>
</dbReference>
<accession>A0A485LNG5</accession>
<evidence type="ECO:0000313" key="4">
    <source>
        <dbReference type="Proteomes" id="UP000332933"/>
    </source>
</evidence>
<dbReference type="AlphaFoldDB" id="A0A485LNG5"/>
<evidence type="ECO:0000313" key="2">
    <source>
        <dbReference type="EMBL" id="KAF0684345.1"/>
    </source>
</evidence>
<dbReference type="InterPro" id="IPR011992">
    <property type="entry name" value="EF-hand-dom_pair"/>
</dbReference>
<feature type="region of interest" description="Disordered" evidence="1">
    <location>
        <begin position="157"/>
        <end position="220"/>
    </location>
</feature>
<sequence>MTAILDFFGDKDDDVNLSPDEVRRVFRVLGLDLTAAQVKLLDEIPIDEFMQTVDSQLKPLVTLDDDDDDETKPALPPTEADNSISYNQLHEFLQNCHLDIPHAAILDFLSGCSQAPPSSSSNLYRGALSPCRSHPRSVGSETLYLDKEGFHTFLQKYASQKQQSSTSSSSKSNKNRNKKRKAKAKKQSQQASPSPSPSPSPQKDMQKAVAAARRAIAVAP</sequence>
<evidence type="ECO:0000313" key="3">
    <source>
        <dbReference type="EMBL" id="VFU00303.1"/>
    </source>
</evidence>
<protein>
    <submittedName>
        <fullName evidence="3">Aste57867_23658 protein</fullName>
    </submittedName>
</protein>
<feature type="compositionally biased region" description="Low complexity" evidence="1">
    <location>
        <begin position="159"/>
        <end position="172"/>
    </location>
</feature>
<dbReference type="SUPFAM" id="SSF47473">
    <property type="entry name" value="EF-hand"/>
    <property type="match status" value="1"/>
</dbReference>
<reference evidence="2" key="2">
    <citation type="submission" date="2019-06" db="EMBL/GenBank/DDBJ databases">
        <title>Genomics analysis of Aphanomyces spp. identifies a new class of oomycete effector associated with host adaptation.</title>
        <authorList>
            <person name="Gaulin E."/>
        </authorList>
    </citation>
    <scope>NUCLEOTIDE SEQUENCE</scope>
    <source>
        <strain evidence="2">CBS 578.67</strain>
    </source>
</reference>
<evidence type="ECO:0000256" key="1">
    <source>
        <dbReference type="SAM" id="MobiDB-lite"/>
    </source>
</evidence>
<reference evidence="3 4" key="1">
    <citation type="submission" date="2019-03" db="EMBL/GenBank/DDBJ databases">
        <authorList>
            <person name="Gaulin E."/>
            <person name="Dumas B."/>
        </authorList>
    </citation>
    <scope>NUCLEOTIDE SEQUENCE [LARGE SCALE GENOMIC DNA]</scope>
    <source>
        <strain evidence="3">CBS 568.67</strain>
    </source>
</reference>
<dbReference type="EMBL" id="VJMH01007292">
    <property type="protein sequence ID" value="KAF0684345.1"/>
    <property type="molecule type" value="Genomic_DNA"/>
</dbReference>
<name>A0A485LNG5_9STRA</name>
<proteinExistence type="predicted"/>
<keyword evidence="4" id="KW-1185">Reference proteome</keyword>
<gene>
    <name evidence="3" type="primary">Aste57867_23658</name>
    <name evidence="2" type="ORF">As57867_023586</name>
    <name evidence="3" type="ORF">ASTE57867_23658</name>
</gene>